<evidence type="ECO:0000313" key="1">
    <source>
        <dbReference type="EMBL" id="KAI7957349.1"/>
    </source>
</evidence>
<sequence length="686" mass="78324">MPLHDQPNSKRQKTIFDFFGDLADQGNRLPMQVDAEADAAHPAAGNRESGGSLPSDSSTDGPEPNPVSTGIGSPGRTQSRAHLDSPRLESSSVHETPDDLHVGQAEPDTAGSKKRSRGSLADNSDFHQRSRPAQEKQTIEHLPAEEMRGMPDRGDESQDFIRSAFDHKPGDFEVMSPSRKWAPLFKLANEFAEHKEKPPSIKKLNKRFDEEIAVVQSEMRRAAIDDTIELSNLPITLIPIDHPSRAKGRRDLLIKPAGVSSRTGAPERRLDDTKHRIAKILVALECFHRLAREHGIDDRIFGYQTMSDHSDLSDWFIGILFEKSEDSYPLFGHFQNEWPKTVQPEKMFGSVQKVMSIILMNWKRPKIVNINEVALSLLGHWYKITALKLGRSYLTHHPDTYWSMMARIIKEQPLRRAGLLRKLNEEASVFKYHNGDEDFFTINSERLMSREISMWQSSLFDLIESRRKTDLGSGMTKYIRERIEKKIREGVPRGPNSRDFEQRVEGLPISILPISTLDEGPEIPRKKKVSIRLIQDKEYQRRKSNQYTLLERRITEIFESLNILHKIASEKNLDSKILGSGTGDTHEQLMTWYLDVLFSEKSDSLPIFGTVKILFPPDRPIENLFGSAQKFLSITLSRLGKFKKTHSNRIALLLLGFWYQETALKLGRNTSGDDELYWKLMRTIAN</sequence>
<reference evidence="2" key="2">
    <citation type="journal article" date="2018" name="Mol. Plant Microbe Interact.">
        <title>Genome sequence resources for the wheat stripe rust pathogen (Puccinia striiformis f. sp. tritici) and the barley stripe rust pathogen (Puccinia striiformis f. sp. hordei).</title>
        <authorList>
            <person name="Xia C."/>
            <person name="Wang M."/>
            <person name="Yin C."/>
            <person name="Cornejo O.E."/>
            <person name="Hulbert S.H."/>
            <person name="Chen X."/>
        </authorList>
    </citation>
    <scope>NUCLEOTIDE SEQUENCE [LARGE SCALE GENOMIC DNA]</scope>
    <source>
        <strain evidence="2">93-210</strain>
    </source>
</reference>
<proteinExistence type="predicted"/>
<reference evidence="2" key="1">
    <citation type="journal article" date="2018" name="BMC Genomics">
        <title>Genomic insights into host adaptation between the wheat stripe rust pathogen (Puccinia striiformis f. sp. tritici) and the barley stripe rust pathogen (Puccinia striiformis f. sp. hordei).</title>
        <authorList>
            <person name="Xia C."/>
            <person name="Wang M."/>
            <person name="Yin C."/>
            <person name="Cornejo O.E."/>
            <person name="Hulbert S.H."/>
            <person name="Chen X."/>
        </authorList>
    </citation>
    <scope>NUCLEOTIDE SEQUENCE [LARGE SCALE GENOMIC DNA]</scope>
    <source>
        <strain evidence="2">93-210</strain>
    </source>
</reference>
<keyword evidence="2" id="KW-1185">Reference proteome</keyword>
<dbReference type="EMBL" id="CM045868">
    <property type="protein sequence ID" value="KAI7957349.1"/>
    <property type="molecule type" value="Genomic_DNA"/>
</dbReference>
<gene>
    <name evidence="1" type="ORF">MJO28_004444</name>
</gene>
<reference evidence="1 2" key="3">
    <citation type="journal article" date="2022" name="Microbiol. Spectr.">
        <title>Folding features and dynamics of 3D genome architecture in plant fungal pathogens.</title>
        <authorList>
            <person name="Xia C."/>
        </authorList>
    </citation>
    <scope>NUCLEOTIDE SEQUENCE [LARGE SCALE GENOMIC DNA]</scope>
    <source>
        <strain evidence="1 2">93-210</strain>
    </source>
</reference>
<evidence type="ECO:0000313" key="2">
    <source>
        <dbReference type="Proteomes" id="UP001060170"/>
    </source>
</evidence>
<comment type="caution">
    <text evidence="1">The sequence shown here is derived from an EMBL/GenBank/DDBJ whole genome shotgun (WGS) entry which is preliminary data.</text>
</comment>
<accession>A0ACC0ENY3</accession>
<name>A0ACC0ENY3_9BASI</name>
<protein>
    <submittedName>
        <fullName evidence="1">Uncharacterized protein</fullName>
    </submittedName>
</protein>
<organism evidence="1 2">
    <name type="scientific">Puccinia striiformis f. sp. tritici</name>
    <dbReference type="NCBI Taxonomy" id="168172"/>
    <lineage>
        <taxon>Eukaryota</taxon>
        <taxon>Fungi</taxon>
        <taxon>Dikarya</taxon>
        <taxon>Basidiomycota</taxon>
        <taxon>Pucciniomycotina</taxon>
        <taxon>Pucciniomycetes</taxon>
        <taxon>Pucciniales</taxon>
        <taxon>Pucciniaceae</taxon>
        <taxon>Puccinia</taxon>
    </lineage>
</organism>
<dbReference type="Proteomes" id="UP001060170">
    <property type="component" value="Chromosome 4"/>
</dbReference>